<dbReference type="AlphaFoldDB" id="A0A1H9STZ4"/>
<name>A0A1H9STZ4_9BURK</name>
<accession>A0A1H9STZ4</accession>
<organism evidence="1 2">
    <name type="scientific">Giesbergeria anulus</name>
    <dbReference type="NCBI Taxonomy" id="180197"/>
    <lineage>
        <taxon>Bacteria</taxon>
        <taxon>Pseudomonadati</taxon>
        <taxon>Pseudomonadota</taxon>
        <taxon>Betaproteobacteria</taxon>
        <taxon>Burkholderiales</taxon>
        <taxon>Comamonadaceae</taxon>
        <taxon>Giesbergeria</taxon>
    </lineage>
</organism>
<protein>
    <submittedName>
        <fullName evidence="1">Uncharacterized protein</fullName>
    </submittedName>
</protein>
<dbReference type="Proteomes" id="UP000199766">
    <property type="component" value="Unassembled WGS sequence"/>
</dbReference>
<proteinExistence type="predicted"/>
<dbReference type="EMBL" id="FOGD01000024">
    <property type="protein sequence ID" value="SER88482.1"/>
    <property type="molecule type" value="Genomic_DNA"/>
</dbReference>
<evidence type="ECO:0000313" key="2">
    <source>
        <dbReference type="Proteomes" id="UP000199766"/>
    </source>
</evidence>
<gene>
    <name evidence="1" type="ORF">SAMN02982919_03228</name>
</gene>
<reference evidence="1 2" key="1">
    <citation type="submission" date="2016-10" db="EMBL/GenBank/DDBJ databases">
        <authorList>
            <person name="de Groot N.N."/>
        </authorList>
    </citation>
    <scope>NUCLEOTIDE SEQUENCE [LARGE SCALE GENOMIC DNA]</scope>
    <source>
        <strain evidence="1 2">ATCC 35958</strain>
    </source>
</reference>
<sequence>MHIRQQGSNLVLVRTTYDPARKRGVQTTIGRIPAHTTTDSVPAEVRGQLTLEEAGQLDDYLRARAEGVRLESQKRSVSTIAGLLRSTTDAINAGVKPTNSDSIWEAMSELQKSLKRAGFPKPQRADKEA</sequence>
<keyword evidence="2" id="KW-1185">Reference proteome</keyword>
<evidence type="ECO:0000313" key="1">
    <source>
        <dbReference type="EMBL" id="SER88482.1"/>
    </source>
</evidence>
<dbReference type="STRING" id="180197.SAMN02982919_03228"/>